<dbReference type="EMBL" id="AP026866">
    <property type="protein sequence ID" value="BDS05361.1"/>
    <property type="molecule type" value="Genomic_DNA"/>
</dbReference>
<gene>
    <name evidence="1" type="ORF">NT6N_04010</name>
</gene>
<name>A0AAT9FHA4_9BACT</name>
<proteinExistence type="predicted"/>
<sequence length="193" mass="22001">MTLANNNMKTHLLVITLMFSALGHLPAQILESKVPWTGTARNTTLREFLPRIQGWSEGQGKKTISYIYMGIISDQIFDKQIRVRIPAEDKPSYEDVIRLAFERAGMKVALKDSDRGIEVTPIYSRILKLNDDTLKRLRASKIETTDGISKKVKSRVGDLSNHFWLRYMDDGVLSFGGTNEDITKVARFFAKYE</sequence>
<organism evidence="1">
    <name type="scientific">Oceaniferula spumae</name>
    <dbReference type="NCBI Taxonomy" id="2979115"/>
    <lineage>
        <taxon>Bacteria</taxon>
        <taxon>Pseudomonadati</taxon>
        <taxon>Verrucomicrobiota</taxon>
        <taxon>Verrucomicrobiia</taxon>
        <taxon>Verrucomicrobiales</taxon>
        <taxon>Verrucomicrobiaceae</taxon>
        <taxon>Oceaniferula</taxon>
    </lineage>
</organism>
<dbReference type="AlphaFoldDB" id="A0AAT9FHA4"/>
<dbReference type="KEGG" id="osu:NT6N_04010"/>
<evidence type="ECO:0000313" key="1">
    <source>
        <dbReference type="EMBL" id="BDS05361.1"/>
    </source>
</evidence>
<accession>A0AAT9FHA4</accession>
<protein>
    <submittedName>
        <fullName evidence="1">Uncharacterized protein</fullName>
    </submittedName>
</protein>
<reference evidence="1" key="1">
    <citation type="submission" date="2024-07" db="EMBL/GenBank/DDBJ databases">
        <title>Complete genome sequence of Verrucomicrobiaceae bacterium NT6N.</title>
        <authorList>
            <person name="Huang C."/>
            <person name="Takami H."/>
            <person name="Hamasaki K."/>
        </authorList>
    </citation>
    <scope>NUCLEOTIDE SEQUENCE</scope>
    <source>
        <strain evidence="1">NT6N</strain>
    </source>
</reference>